<keyword evidence="3 5" id="KW-1133">Transmembrane helix</keyword>
<feature type="transmembrane region" description="Helical" evidence="5">
    <location>
        <begin position="400"/>
        <end position="418"/>
    </location>
</feature>
<feature type="transmembrane region" description="Helical" evidence="5">
    <location>
        <begin position="424"/>
        <end position="445"/>
    </location>
</feature>
<evidence type="ECO:0000256" key="1">
    <source>
        <dbReference type="ARBA" id="ARBA00004651"/>
    </source>
</evidence>
<evidence type="ECO:0000256" key="5">
    <source>
        <dbReference type="SAM" id="Phobius"/>
    </source>
</evidence>
<evidence type="ECO:0000256" key="3">
    <source>
        <dbReference type="ARBA" id="ARBA00022989"/>
    </source>
</evidence>
<feature type="transmembrane region" description="Helical" evidence="5">
    <location>
        <begin position="355"/>
        <end position="380"/>
    </location>
</feature>
<sequence length="449" mass="45135">MTALADATTTSPWRGRHARTTVGVFALAFLFAFEALAVATVMPEVAAELDGLRWYAVAFAAPLAAGVVALAASGPQVDRLGPGPALRLGLVVFCAGVVIAGLAPSMPVFVLGRLVHGYGGGVLGVALYVVIAQAYPEAMRPRVFAVLTTAWVLPALVGPVLAAQVAERVGWRWVFLGVPAVAFAAWLLVADAPSRRGADGADGRNRGRMGWALAVAAGVLAVSVGGQQVVGWWPVLVAVGVLAAVAGGRRVLPPGSWSLRAGLPAVLGSRAAIGTAMAAAEVYVPLLLVLRRDLTLAGAGWVLTTGAVTWSAGAVLAARWRLLADQPGRVRTGAVLLATGIAGFATGSLPGVPLAVAVAAWGVAGLGIGMAFSTLSVLALATAAQGEEGRTSSALQLNDYLANSVGVALGGVLFAAFADSAPATAATWLVLAAAAVAVLALVPAARLRA</sequence>
<dbReference type="Gene3D" id="1.20.1250.20">
    <property type="entry name" value="MFS general substrate transporter like domains"/>
    <property type="match status" value="2"/>
</dbReference>
<feature type="domain" description="Major facilitator superfamily (MFS) profile" evidence="6">
    <location>
        <begin position="20"/>
        <end position="449"/>
    </location>
</feature>
<dbReference type="Pfam" id="PF07690">
    <property type="entry name" value="MFS_1"/>
    <property type="match status" value="1"/>
</dbReference>
<dbReference type="RefSeq" id="WP_141003062.1">
    <property type="nucleotide sequence ID" value="NZ_BAAAOR010000024.1"/>
</dbReference>
<dbReference type="PANTHER" id="PTHR23501:SF154">
    <property type="entry name" value="MULTIDRUG-EFFLUX TRANSPORTER RV1634-RELATED"/>
    <property type="match status" value="1"/>
</dbReference>
<protein>
    <submittedName>
        <fullName evidence="7">MFS transporter</fullName>
    </submittedName>
</protein>
<keyword evidence="4 5" id="KW-0472">Membrane</keyword>
<feature type="transmembrane region" description="Helical" evidence="5">
    <location>
        <begin position="232"/>
        <end position="252"/>
    </location>
</feature>
<feature type="transmembrane region" description="Helical" evidence="5">
    <location>
        <begin position="209"/>
        <end position="226"/>
    </location>
</feature>
<reference evidence="7 8" key="1">
    <citation type="journal article" date="2019" name="Int. J. Syst. Evol. Microbiol.">
        <title>The Global Catalogue of Microorganisms (GCM) 10K type strain sequencing project: providing services to taxonomists for standard genome sequencing and annotation.</title>
        <authorList>
            <consortium name="The Broad Institute Genomics Platform"/>
            <consortium name="The Broad Institute Genome Sequencing Center for Infectious Disease"/>
            <person name="Wu L."/>
            <person name="Ma J."/>
        </authorList>
    </citation>
    <scope>NUCLEOTIDE SEQUENCE [LARGE SCALE GENOMIC DNA]</scope>
    <source>
        <strain evidence="7 8">JCM 14942</strain>
    </source>
</reference>
<keyword evidence="8" id="KW-1185">Reference proteome</keyword>
<dbReference type="InterPro" id="IPR036259">
    <property type="entry name" value="MFS_trans_sf"/>
</dbReference>
<dbReference type="InterPro" id="IPR011701">
    <property type="entry name" value="MFS"/>
</dbReference>
<accession>A0ABN2ARP9</accession>
<feature type="transmembrane region" description="Helical" evidence="5">
    <location>
        <begin position="54"/>
        <end position="73"/>
    </location>
</feature>
<dbReference type="PROSITE" id="PS50850">
    <property type="entry name" value="MFS"/>
    <property type="match status" value="1"/>
</dbReference>
<proteinExistence type="predicted"/>
<evidence type="ECO:0000256" key="2">
    <source>
        <dbReference type="ARBA" id="ARBA00022692"/>
    </source>
</evidence>
<evidence type="ECO:0000256" key="4">
    <source>
        <dbReference type="ARBA" id="ARBA00023136"/>
    </source>
</evidence>
<organism evidence="7 8">
    <name type="scientific">Nocardioides humi</name>
    <dbReference type="NCBI Taxonomy" id="449461"/>
    <lineage>
        <taxon>Bacteria</taxon>
        <taxon>Bacillati</taxon>
        <taxon>Actinomycetota</taxon>
        <taxon>Actinomycetes</taxon>
        <taxon>Propionibacteriales</taxon>
        <taxon>Nocardioidaceae</taxon>
        <taxon>Nocardioides</taxon>
    </lineage>
</organism>
<feature type="transmembrane region" description="Helical" evidence="5">
    <location>
        <begin position="85"/>
        <end position="104"/>
    </location>
</feature>
<comment type="caution">
    <text evidence="7">The sequence shown here is derived from an EMBL/GenBank/DDBJ whole genome shotgun (WGS) entry which is preliminary data.</text>
</comment>
<gene>
    <name evidence="7" type="ORF">GCM10009788_31050</name>
</gene>
<feature type="transmembrane region" description="Helical" evidence="5">
    <location>
        <begin position="330"/>
        <end position="349"/>
    </location>
</feature>
<keyword evidence="2 5" id="KW-0812">Transmembrane</keyword>
<feature type="transmembrane region" description="Helical" evidence="5">
    <location>
        <begin position="171"/>
        <end position="189"/>
    </location>
</feature>
<name>A0ABN2ARP9_9ACTN</name>
<dbReference type="EMBL" id="BAAAOR010000024">
    <property type="protein sequence ID" value="GAA1525159.1"/>
    <property type="molecule type" value="Genomic_DNA"/>
</dbReference>
<comment type="subcellular location">
    <subcellularLocation>
        <location evidence="1">Cell membrane</location>
        <topology evidence="1">Multi-pass membrane protein</topology>
    </subcellularLocation>
</comment>
<dbReference type="InterPro" id="IPR020846">
    <property type="entry name" value="MFS_dom"/>
</dbReference>
<evidence type="ECO:0000313" key="8">
    <source>
        <dbReference type="Proteomes" id="UP001500842"/>
    </source>
</evidence>
<feature type="transmembrane region" description="Helical" evidence="5">
    <location>
        <begin position="143"/>
        <end position="165"/>
    </location>
</feature>
<dbReference type="PANTHER" id="PTHR23501">
    <property type="entry name" value="MAJOR FACILITATOR SUPERFAMILY"/>
    <property type="match status" value="1"/>
</dbReference>
<dbReference type="Proteomes" id="UP001500842">
    <property type="component" value="Unassembled WGS sequence"/>
</dbReference>
<feature type="transmembrane region" description="Helical" evidence="5">
    <location>
        <begin position="296"/>
        <end position="318"/>
    </location>
</feature>
<feature type="transmembrane region" description="Helical" evidence="5">
    <location>
        <begin position="272"/>
        <end position="290"/>
    </location>
</feature>
<feature type="transmembrane region" description="Helical" evidence="5">
    <location>
        <begin position="21"/>
        <end position="42"/>
    </location>
</feature>
<feature type="transmembrane region" description="Helical" evidence="5">
    <location>
        <begin position="110"/>
        <end position="131"/>
    </location>
</feature>
<dbReference type="SUPFAM" id="SSF103473">
    <property type="entry name" value="MFS general substrate transporter"/>
    <property type="match status" value="1"/>
</dbReference>
<evidence type="ECO:0000259" key="6">
    <source>
        <dbReference type="PROSITE" id="PS50850"/>
    </source>
</evidence>
<evidence type="ECO:0000313" key="7">
    <source>
        <dbReference type="EMBL" id="GAA1525159.1"/>
    </source>
</evidence>